<evidence type="ECO:0000313" key="2">
    <source>
        <dbReference type="EMBL" id="KAJ7774829.1"/>
    </source>
</evidence>
<dbReference type="InterPro" id="IPR021102">
    <property type="entry name" value="PNGase_A"/>
</dbReference>
<accession>A0AAD7K199</accession>
<organism evidence="2 3">
    <name type="scientific">Mycena metata</name>
    <dbReference type="NCBI Taxonomy" id="1033252"/>
    <lineage>
        <taxon>Eukaryota</taxon>
        <taxon>Fungi</taxon>
        <taxon>Dikarya</taxon>
        <taxon>Basidiomycota</taxon>
        <taxon>Agaricomycotina</taxon>
        <taxon>Agaricomycetes</taxon>
        <taxon>Agaricomycetidae</taxon>
        <taxon>Agaricales</taxon>
        <taxon>Marasmiineae</taxon>
        <taxon>Mycenaceae</taxon>
        <taxon>Mycena</taxon>
    </lineage>
</organism>
<evidence type="ECO:0000259" key="1">
    <source>
        <dbReference type="Pfam" id="PF12222"/>
    </source>
</evidence>
<reference evidence="2" key="1">
    <citation type="submission" date="2023-03" db="EMBL/GenBank/DDBJ databases">
        <title>Massive genome expansion in bonnet fungi (Mycena s.s.) driven by repeated elements and novel gene families across ecological guilds.</title>
        <authorList>
            <consortium name="Lawrence Berkeley National Laboratory"/>
            <person name="Harder C.B."/>
            <person name="Miyauchi S."/>
            <person name="Viragh M."/>
            <person name="Kuo A."/>
            <person name="Thoen E."/>
            <person name="Andreopoulos B."/>
            <person name="Lu D."/>
            <person name="Skrede I."/>
            <person name="Drula E."/>
            <person name="Henrissat B."/>
            <person name="Morin E."/>
            <person name="Kohler A."/>
            <person name="Barry K."/>
            <person name="LaButti K."/>
            <person name="Morin E."/>
            <person name="Salamov A."/>
            <person name="Lipzen A."/>
            <person name="Mereny Z."/>
            <person name="Hegedus B."/>
            <person name="Baldrian P."/>
            <person name="Stursova M."/>
            <person name="Weitz H."/>
            <person name="Taylor A."/>
            <person name="Grigoriev I.V."/>
            <person name="Nagy L.G."/>
            <person name="Martin F."/>
            <person name="Kauserud H."/>
        </authorList>
    </citation>
    <scope>NUCLEOTIDE SEQUENCE</scope>
    <source>
        <strain evidence="2">CBHHK182m</strain>
    </source>
</reference>
<sequence>MIPAGVGSGVELRQRCFSASEFSDKFYAELYASGNGEEEFWYFDVPNEYVDALPSGTTYGQGPFREVRLLVDGKIAGAALPYPIFFTGGIVPTAWRPITSYGALDLPTYFLGNQLILAGYPLLVKLTPSTDLTAFVPLLTDGQPHLFQIDVVSAEAEHTILPNWYVSGLLQVVTDSSSKRTTGKLISYNAEPFAQTSITGEVGDNGDVNITVTASRKIQITADILSGSGKRNHVVFLQDLQYINQQNYLNNALVQNVYQLASGHVLSTHNNIPALVDTFSYPLTINYTSLDSNGSFWSTLFDHSYDRILLPSPFILGSTINERQIADGFFKVASTGNSGNGTSNNTFNYIDLAGNTYTRRVNAALNNITFDEEGGSLAHAKTSVHVAPQNNVFGGARLPGGRTRGM</sequence>
<name>A0AAD7K199_9AGAR</name>
<protein>
    <submittedName>
        <fullName evidence="2">Peptide N-acetyl-beta-D-glucosaminyl asparaginase amidase A-domain-containing protein</fullName>
    </submittedName>
</protein>
<dbReference type="Proteomes" id="UP001215598">
    <property type="component" value="Unassembled WGS sequence"/>
</dbReference>
<feature type="domain" description="Peptide N-acetyl-beta-D-glucosaminyl asparaginase amidase A N-terminal" evidence="1">
    <location>
        <begin position="24"/>
        <end position="111"/>
    </location>
</feature>
<dbReference type="EMBL" id="JARKIB010000011">
    <property type="protein sequence ID" value="KAJ7774829.1"/>
    <property type="molecule type" value="Genomic_DNA"/>
</dbReference>
<dbReference type="InterPro" id="IPR056948">
    <property type="entry name" value="PNGaseA_N"/>
</dbReference>
<dbReference type="PANTHER" id="PTHR31104">
    <property type="entry name" value="PEPTIDE-N4-(N-ACETYL-BETA-GLUCOSAMINYL)ASPARAGINE AMIDASE A PROTEIN"/>
    <property type="match status" value="1"/>
</dbReference>
<gene>
    <name evidence="2" type="ORF">B0H16DRAFT_1880045</name>
</gene>
<dbReference type="Pfam" id="PF25156">
    <property type="entry name" value="PNGase_A_C"/>
    <property type="match status" value="1"/>
</dbReference>
<keyword evidence="3" id="KW-1185">Reference proteome</keyword>
<feature type="domain" description="Peptide N-acetyl-beta-D-glucosaminyl asparaginase amidase A N-terminal" evidence="1">
    <location>
        <begin position="128"/>
        <end position="190"/>
    </location>
</feature>
<comment type="caution">
    <text evidence="2">The sequence shown here is derived from an EMBL/GenBank/DDBJ whole genome shotgun (WGS) entry which is preliminary data.</text>
</comment>
<dbReference type="Pfam" id="PF12222">
    <property type="entry name" value="PNGaseA"/>
    <property type="match status" value="2"/>
</dbReference>
<proteinExistence type="predicted"/>
<evidence type="ECO:0000313" key="3">
    <source>
        <dbReference type="Proteomes" id="UP001215598"/>
    </source>
</evidence>
<dbReference type="AlphaFoldDB" id="A0AAD7K199"/>